<dbReference type="NCBIfam" id="TIGR00488">
    <property type="entry name" value="bis(5'-nucleosyl)-tetraphosphatase (symmetrical) YqeK"/>
    <property type="match status" value="1"/>
</dbReference>
<evidence type="ECO:0000256" key="6">
    <source>
        <dbReference type="ARBA" id="ARBA00022723"/>
    </source>
</evidence>
<dbReference type="EC" id="2.7.7.18" evidence="14"/>
<dbReference type="SMART" id="SM00471">
    <property type="entry name" value="HDc"/>
    <property type="match status" value="1"/>
</dbReference>
<organism evidence="16 17">
    <name type="scientific">Floccifex porci</name>
    <dbReference type="NCBI Taxonomy" id="2606629"/>
    <lineage>
        <taxon>Bacteria</taxon>
        <taxon>Bacillati</taxon>
        <taxon>Bacillota</taxon>
        <taxon>Erysipelotrichia</taxon>
        <taxon>Erysipelotrichales</taxon>
        <taxon>Erysipelotrichaceae</taxon>
        <taxon>Floccifex</taxon>
    </lineage>
</organism>
<keyword evidence="11 14" id="KW-0520">NAD</keyword>
<comment type="function">
    <text evidence="1 14">Catalyzes the reversible adenylation of nicotinate mononucleotide (NaMN) to nicotinic acid adenine dinucleotide (NaAD).</text>
</comment>
<dbReference type="PANTHER" id="PTHR39321">
    <property type="entry name" value="NICOTINATE-NUCLEOTIDE ADENYLYLTRANSFERASE-RELATED"/>
    <property type="match status" value="1"/>
</dbReference>
<dbReference type="InterPro" id="IPR005249">
    <property type="entry name" value="YqeK"/>
</dbReference>
<dbReference type="Gene3D" id="1.10.3210.10">
    <property type="entry name" value="Hypothetical protein af1432"/>
    <property type="match status" value="1"/>
</dbReference>
<dbReference type="Proteomes" id="UP000470082">
    <property type="component" value="Unassembled WGS sequence"/>
</dbReference>
<keyword evidence="8" id="KW-0378">Hydrolase</keyword>
<evidence type="ECO:0000256" key="14">
    <source>
        <dbReference type="HAMAP-Rule" id="MF_00244"/>
    </source>
</evidence>
<dbReference type="RefSeq" id="WP_154459493.1">
    <property type="nucleotide sequence ID" value="NZ_JAQYTQ010000017.1"/>
</dbReference>
<dbReference type="NCBIfam" id="TIGR00277">
    <property type="entry name" value="HDIG"/>
    <property type="match status" value="1"/>
</dbReference>
<protein>
    <recommendedName>
        <fullName evidence="14">Probable nicotinate-nucleotide adenylyltransferase</fullName>
        <ecNumber evidence="14">2.7.7.18</ecNumber>
    </recommendedName>
    <alternativeName>
        <fullName evidence="14">Deamido-NAD(+) diphosphorylase</fullName>
    </alternativeName>
    <alternativeName>
        <fullName evidence="14">Deamido-NAD(+) pyrophosphorylase</fullName>
    </alternativeName>
    <alternativeName>
        <fullName evidence="14">Nicotinate mononucleotide adenylyltransferase</fullName>
        <shortName evidence="14">NaMN adenylyltransferase</shortName>
    </alternativeName>
</protein>
<evidence type="ECO:0000256" key="1">
    <source>
        <dbReference type="ARBA" id="ARBA00002324"/>
    </source>
</evidence>
<keyword evidence="17" id="KW-1185">Reference proteome</keyword>
<dbReference type="HAMAP" id="MF_00244">
    <property type="entry name" value="NaMN_adenylyltr"/>
    <property type="match status" value="1"/>
</dbReference>
<comment type="catalytic activity">
    <reaction evidence="12 14">
        <text>nicotinate beta-D-ribonucleotide + ATP + H(+) = deamido-NAD(+) + diphosphate</text>
        <dbReference type="Rhea" id="RHEA:22860"/>
        <dbReference type="ChEBI" id="CHEBI:15378"/>
        <dbReference type="ChEBI" id="CHEBI:30616"/>
        <dbReference type="ChEBI" id="CHEBI:33019"/>
        <dbReference type="ChEBI" id="CHEBI:57502"/>
        <dbReference type="ChEBI" id="CHEBI:58437"/>
        <dbReference type="EC" id="2.7.7.18"/>
    </reaction>
</comment>
<dbReference type="SUPFAM" id="SSF52374">
    <property type="entry name" value="Nucleotidylyl transferase"/>
    <property type="match status" value="1"/>
</dbReference>
<dbReference type="NCBIfam" id="TIGR00125">
    <property type="entry name" value="cyt_tran_rel"/>
    <property type="match status" value="1"/>
</dbReference>
<gene>
    <name evidence="14 16" type="primary">nadD</name>
    <name evidence="16" type="ORF">FYJ50_02600</name>
</gene>
<comment type="pathway">
    <text evidence="2 14">Cofactor biosynthesis; NAD(+) biosynthesis; deamido-NAD(+) from nicotinate D-ribonucleotide: step 1/1.</text>
</comment>
<evidence type="ECO:0000256" key="2">
    <source>
        <dbReference type="ARBA" id="ARBA00005019"/>
    </source>
</evidence>
<comment type="similarity">
    <text evidence="14">Belongs to the NadD family.</text>
</comment>
<sequence length="338" mass="39475">MKIGIFGGSFDPIHSGHIEVARQAYALLNLDEVWFLPSSKTPLKDRNLTDNEDRKHMISLSIQNIPYFSLCTIEMEREGISYTIDTVLELKRLYPDYDFYWIIGNDQLKQFHLWKEANRICEEVKVVCFNRDYQMSSTKYPIQCLHMKDVCVSSSEIRKGNKLNYLCDGVLDYIYEKRLYVEEFVKSRVKPKRFEHSLSVAKLCSQFAINNGLDEKKAYYAGLFHDIAKSMTVKEMEPWMDILCPENKSYAPAVWHGFVGSEIVDRIFEIHDPQIKNAIYHHVLGTSEDPYAMIVFCADKLDPLRDYDTSYGIGLCNENIYKGFLYECEENRKYLEGK</sequence>
<keyword evidence="6" id="KW-0479">Metal-binding</keyword>
<keyword evidence="7 14" id="KW-0547">Nucleotide-binding</keyword>
<keyword evidence="10" id="KW-0408">Iron</keyword>
<dbReference type="PANTHER" id="PTHR39321:SF3">
    <property type="entry name" value="PHOSPHOPANTETHEINE ADENYLYLTRANSFERASE"/>
    <property type="match status" value="1"/>
</dbReference>
<evidence type="ECO:0000259" key="15">
    <source>
        <dbReference type="PROSITE" id="PS51831"/>
    </source>
</evidence>
<evidence type="ECO:0000256" key="5">
    <source>
        <dbReference type="ARBA" id="ARBA00022695"/>
    </source>
</evidence>
<reference evidence="16 17" key="1">
    <citation type="submission" date="2019-08" db="EMBL/GenBank/DDBJ databases">
        <title>In-depth cultivation of the pig gut microbiome towards novel bacterial diversity and tailored functional studies.</title>
        <authorList>
            <person name="Wylensek D."/>
            <person name="Hitch T.C.A."/>
            <person name="Clavel T."/>
        </authorList>
    </citation>
    <scope>NUCLEOTIDE SEQUENCE [LARGE SCALE GENOMIC DNA]</scope>
    <source>
        <strain evidence="16 17">LKV-178-WT-2G</strain>
    </source>
</reference>
<keyword evidence="5 14" id="KW-0548">Nucleotidyltransferase</keyword>
<dbReference type="InterPro" id="IPR005248">
    <property type="entry name" value="NadD/NMNAT"/>
</dbReference>
<dbReference type="CDD" id="cd02165">
    <property type="entry name" value="NMNAT"/>
    <property type="match status" value="1"/>
</dbReference>
<evidence type="ECO:0000256" key="3">
    <source>
        <dbReference type="ARBA" id="ARBA00022642"/>
    </source>
</evidence>
<evidence type="ECO:0000256" key="4">
    <source>
        <dbReference type="ARBA" id="ARBA00022679"/>
    </source>
</evidence>
<evidence type="ECO:0000256" key="8">
    <source>
        <dbReference type="ARBA" id="ARBA00022801"/>
    </source>
</evidence>
<evidence type="ECO:0000313" key="16">
    <source>
        <dbReference type="EMBL" id="MSS01017.1"/>
    </source>
</evidence>
<evidence type="ECO:0000256" key="12">
    <source>
        <dbReference type="ARBA" id="ARBA00048721"/>
    </source>
</evidence>
<dbReference type="InterPro" id="IPR006675">
    <property type="entry name" value="HDIG_dom"/>
</dbReference>
<dbReference type="UniPathway" id="UPA00253">
    <property type="reaction ID" value="UER00332"/>
</dbReference>
<dbReference type="CDD" id="cd00077">
    <property type="entry name" value="HDc"/>
    <property type="match status" value="1"/>
</dbReference>
<dbReference type="SUPFAM" id="SSF109604">
    <property type="entry name" value="HD-domain/PDEase-like"/>
    <property type="match status" value="1"/>
</dbReference>
<dbReference type="GO" id="GO:0005524">
    <property type="term" value="F:ATP binding"/>
    <property type="evidence" value="ECO:0007669"/>
    <property type="project" value="UniProtKB-KW"/>
</dbReference>
<dbReference type="InterPro" id="IPR006674">
    <property type="entry name" value="HD_domain"/>
</dbReference>
<dbReference type="AlphaFoldDB" id="A0A7X2N212"/>
<dbReference type="NCBIfam" id="TIGR00482">
    <property type="entry name" value="nicotinate (nicotinamide) nucleotide adenylyltransferase"/>
    <property type="match status" value="1"/>
</dbReference>
<dbReference type="Pfam" id="PF01966">
    <property type="entry name" value="HD"/>
    <property type="match status" value="1"/>
</dbReference>
<proteinExistence type="inferred from homology"/>
<evidence type="ECO:0000313" key="17">
    <source>
        <dbReference type="Proteomes" id="UP000470082"/>
    </source>
</evidence>
<dbReference type="GO" id="GO:0004515">
    <property type="term" value="F:nicotinate-nucleotide adenylyltransferase activity"/>
    <property type="evidence" value="ECO:0007669"/>
    <property type="project" value="UniProtKB-UniRule"/>
</dbReference>
<evidence type="ECO:0000256" key="9">
    <source>
        <dbReference type="ARBA" id="ARBA00022840"/>
    </source>
</evidence>
<comment type="caution">
    <text evidence="16">The sequence shown here is derived from an EMBL/GenBank/DDBJ whole genome shotgun (WGS) entry which is preliminary data.</text>
</comment>
<dbReference type="GO" id="GO:0046872">
    <property type="term" value="F:metal ion binding"/>
    <property type="evidence" value="ECO:0007669"/>
    <property type="project" value="UniProtKB-KW"/>
</dbReference>
<dbReference type="InterPro" id="IPR004821">
    <property type="entry name" value="Cyt_trans-like"/>
</dbReference>
<dbReference type="PROSITE" id="PS51831">
    <property type="entry name" value="HD"/>
    <property type="match status" value="1"/>
</dbReference>
<dbReference type="InterPro" id="IPR014729">
    <property type="entry name" value="Rossmann-like_a/b/a_fold"/>
</dbReference>
<accession>A0A7X2N212</accession>
<dbReference type="Gene3D" id="3.40.50.620">
    <property type="entry name" value="HUPs"/>
    <property type="match status" value="1"/>
</dbReference>
<keyword evidence="9 14" id="KW-0067">ATP-binding</keyword>
<comment type="catalytic activity">
    <reaction evidence="13">
        <text>P(1),P(4)-bis(5'-adenosyl) tetraphosphate + H2O = 2 ADP + 2 H(+)</text>
        <dbReference type="Rhea" id="RHEA:24252"/>
        <dbReference type="ChEBI" id="CHEBI:15377"/>
        <dbReference type="ChEBI" id="CHEBI:15378"/>
        <dbReference type="ChEBI" id="CHEBI:58141"/>
        <dbReference type="ChEBI" id="CHEBI:456216"/>
        <dbReference type="EC" id="3.6.1.41"/>
    </reaction>
</comment>
<evidence type="ECO:0000256" key="7">
    <source>
        <dbReference type="ARBA" id="ARBA00022741"/>
    </source>
</evidence>
<dbReference type="GO" id="GO:0008803">
    <property type="term" value="F:bis(5'-nucleosyl)-tetraphosphatase (symmetrical) activity"/>
    <property type="evidence" value="ECO:0007669"/>
    <property type="project" value="UniProtKB-EC"/>
</dbReference>
<name>A0A7X2N212_9FIRM</name>
<keyword evidence="3 14" id="KW-0662">Pyridine nucleotide biosynthesis</keyword>
<dbReference type="GO" id="GO:0009435">
    <property type="term" value="P:NAD+ biosynthetic process"/>
    <property type="evidence" value="ECO:0007669"/>
    <property type="project" value="UniProtKB-UniRule"/>
</dbReference>
<dbReference type="NCBIfam" id="NF000840">
    <property type="entry name" value="PRK00071.1-3"/>
    <property type="match status" value="1"/>
</dbReference>
<evidence type="ECO:0000256" key="13">
    <source>
        <dbReference type="ARBA" id="ARBA00049417"/>
    </source>
</evidence>
<feature type="domain" description="HD" evidence="15">
    <location>
        <begin position="193"/>
        <end position="304"/>
    </location>
</feature>
<keyword evidence="4 14" id="KW-0808">Transferase</keyword>
<evidence type="ECO:0000256" key="11">
    <source>
        <dbReference type="ARBA" id="ARBA00023027"/>
    </source>
</evidence>
<evidence type="ECO:0000256" key="10">
    <source>
        <dbReference type="ARBA" id="ARBA00023004"/>
    </source>
</evidence>
<dbReference type="Pfam" id="PF01467">
    <property type="entry name" value="CTP_transf_like"/>
    <property type="match status" value="1"/>
</dbReference>
<dbReference type="InterPro" id="IPR003607">
    <property type="entry name" value="HD/PDEase_dom"/>
</dbReference>
<dbReference type="EMBL" id="VUMM01000003">
    <property type="protein sequence ID" value="MSS01017.1"/>
    <property type="molecule type" value="Genomic_DNA"/>
</dbReference>